<comment type="caution">
    <text evidence="4">The sequence shown here is derived from an EMBL/GenBank/DDBJ whole genome shotgun (WGS) entry which is preliminary data.</text>
</comment>
<dbReference type="OrthoDB" id="9798009at2"/>
<accession>A0A2S4M8W7</accession>
<feature type="signal peptide" evidence="3">
    <location>
        <begin position="1"/>
        <end position="20"/>
    </location>
</feature>
<evidence type="ECO:0008006" key="6">
    <source>
        <dbReference type="Google" id="ProtNLM"/>
    </source>
</evidence>
<feature type="coiled-coil region" evidence="1">
    <location>
        <begin position="236"/>
        <end position="263"/>
    </location>
</feature>
<protein>
    <recommendedName>
        <fullName evidence="6">MotA/TolQ/ExbB proton channel family protein</fullName>
    </recommendedName>
</protein>
<dbReference type="RefSeq" id="WP_103705050.1">
    <property type="nucleotide sequence ID" value="NZ_PQGA01000007.1"/>
</dbReference>
<proteinExistence type="predicted"/>
<feature type="transmembrane region" description="Helical" evidence="2">
    <location>
        <begin position="101"/>
        <end position="118"/>
    </location>
</feature>
<keyword evidence="2" id="KW-1133">Transmembrane helix</keyword>
<dbReference type="AlphaFoldDB" id="A0A2S4M8W7"/>
<evidence type="ECO:0000256" key="1">
    <source>
        <dbReference type="SAM" id="Coils"/>
    </source>
</evidence>
<keyword evidence="1" id="KW-0175">Coiled coil</keyword>
<evidence type="ECO:0000313" key="4">
    <source>
        <dbReference type="EMBL" id="POR51065.1"/>
    </source>
</evidence>
<dbReference type="Proteomes" id="UP000237381">
    <property type="component" value="Unassembled WGS sequence"/>
</dbReference>
<name>A0A2S4M8W7_9BURK</name>
<keyword evidence="5" id="KW-1185">Reference proteome</keyword>
<reference evidence="4 5" key="1">
    <citation type="submission" date="2018-01" db="EMBL/GenBank/DDBJ databases">
        <title>Genomic Encyclopedia of Type Strains, Phase III (KMG-III): the genomes of soil and plant-associated and newly described type strains.</title>
        <authorList>
            <person name="Whitman W."/>
        </authorList>
    </citation>
    <scope>NUCLEOTIDE SEQUENCE [LARGE SCALE GENOMIC DNA]</scope>
    <source>
        <strain evidence="4 5">JCM 18070</strain>
    </source>
</reference>
<dbReference type="SUPFAM" id="SSF58113">
    <property type="entry name" value="Apolipoprotein A-I"/>
    <property type="match status" value="1"/>
</dbReference>
<feature type="transmembrane region" description="Helical" evidence="2">
    <location>
        <begin position="30"/>
        <end position="50"/>
    </location>
</feature>
<dbReference type="EMBL" id="PQGA01000007">
    <property type="protein sequence ID" value="POR51065.1"/>
    <property type="molecule type" value="Genomic_DNA"/>
</dbReference>
<dbReference type="Gene3D" id="1.20.120.20">
    <property type="entry name" value="Apolipoprotein"/>
    <property type="match status" value="1"/>
</dbReference>
<keyword evidence="2" id="KW-0472">Membrane</keyword>
<organism evidence="4 5">
    <name type="scientific">Paraburkholderia eburnea</name>
    <dbReference type="NCBI Taxonomy" id="1189126"/>
    <lineage>
        <taxon>Bacteria</taxon>
        <taxon>Pseudomonadati</taxon>
        <taxon>Pseudomonadota</taxon>
        <taxon>Betaproteobacteria</taxon>
        <taxon>Burkholderiales</taxon>
        <taxon>Burkholderiaceae</taxon>
        <taxon>Paraburkholderia</taxon>
    </lineage>
</organism>
<feature type="transmembrane region" description="Helical" evidence="2">
    <location>
        <begin position="62"/>
        <end position="81"/>
    </location>
</feature>
<evidence type="ECO:0000256" key="2">
    <source>
        <dbReference type="SAM" id="Phobius"/>
    </source>
</evidence>
<keyword evidence="2" id="KW-0812">Transmembrane</keyword>
<feature type="chain" id="PRO_5015564879" description="MotA/TolQ/ExbB proton channel family protein" evidence="3">
    <location>
        <begin position="21"/>
        <end position="440"/>
    </location>
</feature>
<evidence type="ECO:0000256" key="3">
    <source>
        <dbReference type="SAM" id="SignalP"/>
    </source>
</evidence>
<evidence type="ECO:0000313" key="5">
    <source>
        <dbReference type="Proteomes" id="UP000237381"/>
    </source>
</evidence>
<keyword evidence="3" id="KW-0732">Signal</keyword>
<gene>
    <name evidence="4" type="ORF">B0G62_10791</name>
</gene>
<sequence length="440" mass="48476">MKLRIALCLLGITLSPYAFAGDLLTTIFDDKLTLAFVGTNLALTYWFGFARFDRFAVSYGPEVLTTVGILGCFCSIAWALLHFDSADVSESVPHLLEGVKTAFLASASGVCGALVLRYRQYQRKSSEKTAEDGNKDGVKKGATLDDVVAATNALQHSLSGTEEGSLLSQMKLMRQEQVDEMRSLRSSFDTFAQRMSEDGSKALIEALKEVIRDFNAKISEQFGENFRHLNAAVEKLVIWQQQYKEELDKLQALQKESAEDLRNASAGLGVFIERAGGFAATAAALEGTLRGLAHQHQMIDQSQRSMADVLAQMRDVTPQFSRKIDEMTESMKQGVIKVQADVSDVVKNLGTQMQSSSSEMKQLLTDTLRKSQMEVNEGLTSSMEAVRQSVVTLDKGLQEELHKSLESLGRQLASLSEKFVADYTPLTDRLREVVRLASAA</sequence>